<name>A0A6G9YK63_9NOCA</name>
<dbReference type="InterPro" id="IPR036005">
    <property type="entry name" value="Creatinase/aminopeptidase-like"/>
</dbReference>
<gene>
    <name evidence="5" type="ORF">F5544_28020</name>
</gene>
<dbReference type="Gene3D" id="3.90.230.10">
    <property type="entry name" value="Creatinase/methionine aminopeptidase superfamily"/>
    <property type="match status" value="1"/>
</dbReference>
<feature type="domain" description="Creatinase N-terminal" evidence="4">
    <location>
        <begin position="15"/>
        <end position="146"/>
    </location>
</feature>
<dbReference type="InterPro" id="IPR000587">
    <property type="entry name" value="Creatinase_N"/>
</dbReference>
<evidence type="ECO:0000256" key="1">
    <source>
        <dbReference type="ARBA" id="ARBA00022723"/>
    </source>
</evidence>
<dbReference type="Pfam" id="PF01321">
    <property type="entry name" value="Creatinase_N"/>
    <property type="match status" value="1"/>
</dbReference>
<dbReference type="KEGG" id="nah:F5544_28020"/>
<dbReference type="RefSeq" id="WP_167475994.1">
    <property type="nucleotide sequence ID" value="NZ_CP046172.1"/>
</dbReference>
<dbReference type="GO" id="GO:0004177">
    <property type="term" value="F:aminopeptidase activity"/>
    <property type="evidence" value="ECO:0007669"/>
    <property type="project" value="UniProtKB-ARBA"/>
</dbReference>
<sequence length="375" mass="39925">MCADHAGPGPDYAARRGALRSLLVENEVDALLVTDLVNIRYLTGFTGSNAVLLVHCWDMRNAEERTVICTDGRYRTQVAEQVPDLRAEIARASARRIVELAGEWQLGRVGFESHVVTVDQHRGFEDQSTGLELVPTPGLIEQLRMVKDAYEVEQLRAACAAGDAGLAALLERGGLRPGRTERQVARDLEWAMFEVGAEALAFETIVAAGANSAVPHHRPTDAVLKTGDFVKLDFGALVNGYHSDMTRTFVLGAASDWQREVYALVQASQRAGCAALKPGASVAGVDAAARAVIEEAGHGALFVHGLGHGVGLRIHEAPGLAKTGTGTLLSGVAVTVEPGVYFPGRGGVRIEDTLVVREGGPELLTHTSKDLTVVD</sequence>
<dbReference type="AlphaFoldDB" id="A0A6G9YK63"/>
<evidence type="ECO:0000256" key="2">
    <source>
        <dbReference type="ARBA" id="ARBA00022801"/>
    </source>
</evidence>
<keyword evidence="2" id="KW-0378">Hydrolase</keyword>
<dbReference type="InterPro" id="IPR050659">
    <property type="entry name" value="Peptidase_M24B"/>
</dbReference>
<protein>
    <submittedName>
        <fullName evidence="5">M24 family metallopeptidase</fullName>
    </submittedName>
</protein>
<accession>A0A6G9YK63</accession>
<dbReference type="Pfam" id="PF00557">
    <property type="entry name" value="Peptidase_M24"/>
    <property type="match status" value="1"/>
</dbReference>
<evidence type="ECO:0000259" key="3">
    <source>
        <dbReference type="Pfam" id="PF00557"/>
    </source>
</evidence>
<dbReference type="Proteomes" id="UP000503540">
    <property type="component" value="Chromosome"/>
</dbReference>
<dbReference type="Gene3D" id="3.40.350.10">
    <property type="entry name" value="Creatinase/prolidase N-terminal domain"/>
    <property type="match status" value="1"/>
</dbReference>
<dbReference type="EMBL" id="CP046172">
    <property type="protein sequence ID" value="QIS13457.1"/>
    <property type="molecule type" value="Genomic_DNA"/>
</dbReference>
<dbReference type="GO" id="GO:0046872">
    <property type="term" value="F:metal ion binding"/>
    <property type="evidence" value="ECO:0007669"/>
    <property type="project" value="UniProtKB-KW"/>
</dbReference>
<evidence type="ECO:0000259" key="4">
    <source>
        <dbReference type="Pfam" id="PF01321"/>
    </source>
</evidence>
<evidence type="ECO:0000313" key="5">
    <source>
        <dbReference type="EMBL" id="QIS13457.1"/>
    </source>
</evidence>
<dbReference type="PANTHER" id="PTHR46112:SF8">
    <property type="entry name" value="CYTOPLASMIC PEPTIDASE PEPQ-RELATED"/>
    <property type="match status" value="1"/>
</dbReference>
<organism evidence="5 6">
    <name type="scientific">Nocardia arthritidis</name>
    <dbReference type="NCBI Taxonomy" id="228602"/>
    <lineage>
        <taxon>Bacteria</taxon>
        <taxon>Bacillati</taxon>
        <taxon>Actinomycetota</taxon>
        <taxon>Actinomycetes</taxon>
        <taxon>Mycobacteriales</taxon>
        <taxon>Nocardiaceae</taxon>
        <taxon>Nocardia</taxon>
    </lineage>
</organism>
<reference evidence="5 6" key="1">
    <citation type="journal article" date="2019" name="ACS Chem. Biol.">
        <title>Identification and Mobilization of a Cryptic Antibiotic Biosynthesis Gene Locus from a Human-Pathogenic Nocardia Isolate.</title>
        <authorList>
            <person name="Herisse M."/>
            <person name="Ishida K."/>
            <person name="Porter J.L."/>
            <person name="Howden B."/>
            <person name="Hertweck C."/>
            <person name="Stinear T.P."/>
            <person name="Pidot S.J."/>
        </authorList>
    </citation>
    <scope>NUCLEOTIDE SEQUENCE [LARGE SCALE GENOMIC DNA]</scope>
    <source>
        <strain evidence="5 6">AUSMDU00012717</strain>
    </source>
</reference>
<dbReference type="SUPFAM" id="SSF55920">
    <property type="entry name" value="Creatinase/aminopeptidase"/>
    <property type="match status" value="1"/>
</dbReference>
<dbReference type="PRINTS" id="PR00599">
    <property type="entry name" value="MAPEPTIDASE"/>
</dbReference>
<dbReference type="CDD" id="cd01092">
    <property type="entry name" value="APP-like"/>
    <property type="match status" value="1"/>
</dbReference>
<feature type="domain" description="Peptidase M24" evidence="3">
    <location>
        <begin position="153"/>
        <end position="358"/>
    </location>
</feature>
<dbReference type="SUPFAM" id="SSF53092">
    <property type="entry name" value="Creatinase/prolidase N-terminal domain"/>
    <property type="match status" value="1"/>
</dbReference>
<dbReference type="InterPro" id="IPR000994">
    <property type="entry name" value="Pept_M24"/>
</dbReference>
<dbReference type="GO" id="GO:0008235">
    <property type="term" value="F:metalloexopeptidase activity"/>
    <property type="evidence" value="ECO:0007669"/>
    <property type="project" value="UniProtKB-ARBA"/>
</dbReference>
<keyword evidence="6" id="KW-1185">Reference proteome</keyword>
<proteinExistence type="predicted"/>
<dbReference type="PANTHER" id="PTHR46112">
    <property type="entry name" value="AMINOPEPTIDASE"/>
    <property type="match status" value="1"/>
</dbReference>
<keyword evidence="1" id="KW-0479">Metal-binding</keyword>
<dbReference type="InterPro" id="IPR001131">
    <property type="entry name" value="Peptidase_M24B_aminopep-P_CS"/>
</dbReference>
<evidence type="ECO:0000313" key="6">
    <source>
        <dbReference type="Proteomes" id="UP000503540"/>
    </source>
</evidence>
<dbReference type="InterPro" id="IPR001714">
    <property type="entry name" value="Pept_M24_MAP"/>
</dbReference>
<dbReference type="PROSITE" id="PS00491">
    <property type="entry name" value="PROLINE_PEPTIDASE"/>
    <property type="match status" value="1"/>
</dbReference>
<dbReference type="InterPro" id="IPR029149">
    <property type="entry name" value="Creatin/AminoP/Spt16_N"/>
</dbReference>